<dbReference type="GO" id="GO:0016853">
    <property type="term" value="F:isomerase activity"/>
    <property type="evidence" value="ECO:0007669"/>
    <property type="project" value="UniProtKB-KW"/>
</dbReference>
<dbReference type="AlphaFoldDB" id="A0A4Q7NG31"/>
<keyword evidence="2" id="KW-0413">Isomerase</keyword>
<dbReference type="Proteomes" id="UP000292445">
    <property type="component" value="Unassembled WGS sequence"/>
</dbReference>
<sequence length="382" mass="40261">MAVLKIPAVYMRGGTSKGVFFNARDLPRDPEQRDRVLLRVLGSPDPYSRQTDGMGGASPSTSKVVVVDASSRDDCDVEYRCGQVAIDRPVIDWSTNGGSLAVAVGPYAIQQGLVPAHEGTTVVRIWQPHPGRWLAAHVEVRGGEVLEDGVFTEDGVPFPAAEVRLDFIDDGAASLLPTGRVQDVLDVEGMASLPVSLVRTDEATIFARASDLGLNGREKPDTFNRDAKTLARLESVRIAGAVAMGLMSRARAEKPGAALPRLVWVAPPMSYKAAGGGDVPRDSIDVLARSVAEGRMQRGFGTRSAISLAVAAAVPGSVVSQVARTLPGVATRIGHASGVQAAWATVVSNGNGWGLERATVSRTARCLMSGWVHVPAGPGRLF</sequence>
<dbReference type="PANTHER" id="PTHR43709">
    <property type="entry name" value="ACONITATE ISOMERASE-RELATED"/>
    <property type="match status" value="1"/>
</dbReference>
<dbReference type="SUPFAM" id="SSF54506">
    <property type="entry name" value="Diaminopimelate epimerase-like"/>
    <property type="match status" value="2"/>
</dbReference>
<comment type="caution">
    <text evidence="3">The sequence shown here is derived from an EMBL/GenBank/DDBJ whole genome shotgun (WGS) entry which is preliminary data.</text>
</comment>
<gene>
    <name evidence="3" type="ORF">EV675_4295</name>
</gene>
<dbReference type="EMBL" id="SGXC01000002">
    <property type="protein sequence ID" value="RZS81667.1"/>
    <property type="molecule type" value="Genomic_DNA"/>
</dbReference>
<dbReference type="InterPro" id="IPR007400">
    <property type="entry name" value="PrpF-like"/>
</dbReference>
<dbReference type="RefSeq" id="WP_130359596.1">
    <property type="nucleotide sequence ID" value="NZ_SGXC01000002.1"/>
</dbReference>
<accession>A0A4Q7NG31</accession>
<dbReference type="Pfam" id="PF04303">
    <property type="entry name" value="PrpF"/>
    <property type="match status" value="1"/>
</dbReference>
<keyword evidence="4" id="KW-1185">Reference proteome</keyword>
<organism evidence="3 4">
    <name type="scientific">Pigmentiphaga kullae</name>
    <dbReference type="NCBI Taxonomy" id="151784"/>
    <lineage>
        <taxon>Bacteria</taxon>
        <taxon>Pseudomonadati</taxon>
        <taxon>Pseudomonadota</taxon>
        <taxon>Betaproteobacteria</taxon>
        <taxon>Burkholderiales</taxon>
        <taxon>Alcaligenaceae</taxon>
        <taxon>Pigmentiphaga</taxon>
    </lineage>
</organism>
<evidence type="ECO:0000256" key="1">
    <source>
        <dbReference type="ARBA" id="ARBA00007673"/>
    </source>
</evidence>
<name>A0A4Q7NG31_9BURK</name>
<dbReference type="PANTHER" id="PTHR43709:SF2">
    <property type="entry name" value="DUF453 DOMAIN PROTEIN (AFU_ORTHOLOGUE AFUA_6G00360)"/>
    <property type="match status" value="1"/>
</dbReference>
<evidence type="ECO:0000313" key="3">
    <source>
        <dbReference type="EMBL" id="RZS81667.1"/>
    </source>
</evidence>
<evidence type="ECO:0008006" key="5">
    <source>
        <dbReference type="Google" id="ProtNLM"/>
    </source>
</evidence>
<evidence type="ECO:0000256" key="2">
    <source>
        <dbReference type="ARBA" id="ARBA00023235"/>
    </source>
</evidence>
<proteinExistence type="inferred from homology"/>
<comment type="similarity">
    <text evidence="1">Belongs to the PrpF family.</text>
</comment>
<protein>
    <recommendedName>
        <fullName evidence="5">2-methylaconitate cis-trans isomerase</fullName>
    </recommendedName>
</protein>
<evidence type="ECO:0000313" key="4">
    <source>
        <dbReference type="Proteomes" id="UP000292445"/>
    </source>
</evidence>
<dbReference type="OrthoDB" id="8673270at2"/>
<dbReference type="Gene3D" id="3.10.310.10">
    <property type="entry name" value="Diaminopimelate Epimerase, Chain A, domain 1"/>
    <property type="match status" value="2"/>
</dbReference>
<reference evidence="3 4" key="1">
    <citation type="submission" date="2019-02" db="EMBL/GenBank/DDBJ databases">
        <title>Genomic Encyclopedia of Type Strains, Phase IV (KMG-IV): sequencing the most valuable type-strain genomes for metagenomic binning, comparative biology and taxonomic classification.</title>
        <authorList>
            <person name="Goeker M."/>
        </authorList>
    </citation>
    <scope>NUCLEOTIDE SEQUENCE [LARGE SCALE GENOMIC DNA]</scope>
    <source>
        <strain evidence="3 4">K24</strain>
    </source>
</reference>